<dbReference type="EMBL" id="JAVREZ010000026">
    <property type="protein sequence ID" value="MDT0487213.1"/>
    <property type="molecule type" value="Genomic_DNA"/>
</dbReference>
<name>A0ABU2VPJ1_9ACTN</name>
<keyword evidence="1" id="KW-1133">Transmembrane helix</keyword>
<organism evidence="2 3">
    <name type="scientific">Streptomyces doebereineriae</name>
    <dbReference type="NCBI Taxonomy" id="3075528"/>
    <lineage>
        <taxon>Bacteria</taxon>
        <taxon>Bacillati</taxon>
        <taxon>Actinomycetota</taxon>
        <taxon>Actinomycetes</taxon>
        <taxon>Kitasatosporales</taxon>
        <taxon>Streptomycetaceae</taxon>
        <taxon>Streptomyces</taxon>
    </lineage>
</organism>
<sequence>MSDSLDARMRDEIDDQVAEAFDAYLADRLAEPGPLRASLASGRNAGVVLGTVGLGALATALAPTAGAVVCWIWGAIAVIDLVWLLTARRR</sequence>
<reference evidence="3" key="1">
    <citation type="submission" date="2023-07" db="EMBL/GenBank/DDBJ databases">
        <title>30 novel species of actinomycetes from the DSMZ collection.</title>
        <authorList>
            <person name="Nouioui I."/>
        </authorList>
    </citation>
    <scope>NUCLEOTIDE SEQUENCE [LARGE SCALE GENOMIC DNA]</scope>
    <source>
        <strain evidence="3">DSM 41640</strain>
    </source>
</reference>
<evidence type="ECO:0008006" key="4">
    <source>
        <dbReference type="Google" id="ProtNLM"/>
    </source>
</evidence>
<feature type="transmembrane region" description="Helical" evidence="1">
    <location>
        <begin position="71"/>
        <end position="87"/>
    </location>
</feature>
<evidence type="ECO:0000313" key="2">
    <source>
        <dbReference type="EMBL" id="MDT0487213.1"/>
    </source>
</evidence>
<keyword evidence="3" id="KW-1185">Reference proteome</keyword>
<accession>A0ABU2VPJ1</accession>
<dbReference type="RefSeq" id="WP_311719905.1">
    <property type="nucleotide sequence ID" value="NZ_JAVREZ010000026.1"/>
</dbReference>
<evidence type="ECO:0000313" key="3">
    <source>
        <dbReference type="Proteomes" id="UP001183824"/>
    </source>
</evidence>
<proteinExistence type="predicted"/>
<protein>
    <recommendedName>
        <fullName evidence="4">DUF3040 domain-containing protein</fullName>
    </recommendedName>
</protein>
<evidence type="ECO:0000256" key="1">
    <source>
        <dbReference type="SAM" id="Phobius"/>
    </source>
</evidence>
<keyword evidence="1" id="KW-0812">Transmembrane</keyword>
<comment type="caution">
    <text evidence="2">The sequence shown here is derived from an EMBL/GenBank/DDBJ whole genome shotgun (WGS) entry which is preliminary data.</text>
</comment>
<feature type="transmembrane region" description="Helical" evidence="1">
    <location>
        <begin position="45"/>
        <end position="65"/>
    </location>
</feature>
<gene>
    <name evidence="2" type="ORF">RNB18_44825</name>
</gene>
<keyword evidence="1" id="KW-0472">Membrane</keyword>
<dbReference type="Proteomes" id="UP001183824">
    <property type="component" value="Unassembled WGS sequence"/>
</dbReference>